<dbReference type="InterPro" id="IPR035965">
    <property type="entry name" value="PAS-like_dom_sf"/>
</dbReference>
<name>A0A286HN28_9HYPH</name>
<dbReference type="SUPFAM" id="SSF55785">
    <property type="entry name" value="PYP-like sensor domain (PAS domain)"/>
    <property type="match status" value="1"/>
</dbReference>
<evidence type="ECO:0000313" key="3">
    <source>
        <dbReference type="Proteomes" id="UP000219465"/>
    </source>
</evidence>
<dbReference type="EMBL" id="OCPC01000001">
    <property type="protein sequence ID" value="SOE09198.1"/>
    <property type="molecule type" value="Genomic_DNA"/>
</dbReference>
<dbReference type="Gene3D" id="3.30.450.20">
    <property type="entry name" value="PAS domain"/>
    <property type="match status" value="1"/>
</dbReference>
<dbReference type="InterPro" id="IPR013656">
    <property type="entry name" value="PAS_4"/>
</dbReference>
<organism evidence="2 3">
    <name type="scientific">Hoeflea halophila</name>
    <dbReference type="NCBI Taxonomy" id="714899"/>
    <lineage>
        <taxon>Bacteria</taxon>
        <taxon>Pseudomonadati</taxon>
        <taxon>Pseudomonadota</taxon>
        <taxon>Alphaproteobacteria</taxon>
        <taxon>Hyphomicrobiales</taxon>
        <taxon>Rhizobiaceae</taxon>
        <taxon>Hoeflea</taxon>
    </lineage>
</organism>
<reference evidence="3" key="1">
    <citation type="submission" date="2017-08" db="EMBL/GenBank/DDBJ databases">
        <authorList>
            <person name="Varghese N."/>
            <person name="Submissions S."/>
        </authorList>
    </citation>
    <scope>NUCLEOTIDE SEQUENCE [LARGE SCALE GENOMIC DNA]</scope>
    <source>
        <strain evidence="3">KCTC 23107</strain>
    </source>
</reference>
<dbReference type="OrthoDB" id="7865850at2"/>
<protein>
    <submittedName>
        <fullName evidence="2">PAS domain-containing protein</fullName>
    </submittedName>
</protein>
<dbReference type="Proteomes" id="UP000219465">
    <property type="component" value="Unassembled WGS sequence"/>
</dbReference>
<keyword evidence="3" id="KW-1185">Reference proteome</keyword>
<dbReference type="Pfam" id="PF08448">
    <property type="entry name" value="PAS_4"/>
    <property type="match status" value="1"/>
</dbReference>
<proteinExistence type="predicted"/>
<evidence type="ECO:0000313" key="2">
    <source>
        <dbReference type="EMBL" id="SOE09198.1"/>
    </source>
</evidence>
<feature type="domain" description="PAS fold-4" evidence="1">
    <location>
        <begin position="123"/>
        <end position="224"/>
    </location>
</feature>
<accession>A0A286HN28</accession>
<evidence type="ECO:0000259" key="1">
    <source>
        <dbReference type="Pfam" id="PF08448"/>
    </source>
</evidence>
<gene>
    <name evidence="2" type="ORF">SAMN05877838_0680</name>
</gene>
<dbReference type="AlphaFoldDB" id="A0A286HN28"/>
<sequence>MGYMLSDLIRKFDHLSDELLFAVRRGDECEVDRIDAQLQPLTRRIFDFQAVSHSEIMAQIGFFNRLAMNNCEDDFSVKRYTTMMSTLFMRYLGANGGQRPVSAALEQIPVTDGYDPCLQELVLDSIPERVAVIGLDYRYIYCNRRNAEFHNKQPSDFIGKHMLDVIDQKRFQTRAKPRIDQCFGGARINYSYETPDAHGRLFEVNCRMTPLMGPDRVIAGAVLVLNMQPMFARMA</sequence>